<dbReference type="AlphaFoldDB" id="A0A409W007"/>
<name>A0A409W007_9AGAR</name>
<evidence type="ECO:0000256" key="1">
    <source>
        <dbReference type="SAM" id="MobiDB-lite"/>
    </source>
</evidence>
<gene>
    <name evidence="2" type="ORF">CVT24_006939</name>
</gene>
<dbReference type="EMBL" id="NHTK01005897">
    <property type="protein sequence ID" value="PPQ71847.1"/>
    <property type="molecule type" value="Genomic_DNA"/>
</dbReference>
<accession>A0A409W007</accession>
<feature type="compositionally biased region" description="Polar residues" evidence="1">
    <location>
        <begin position="1"/>
        <end position="11"/>
    </location>
</feature>
<reference evidence="2 3" key="1">
    <citation type="journal article" date="2018" name="Evol. Lett.">
        <title>Horizontal gene cluster transfer increased hallucinogenic mushroom diversity.</title>
        <authorList>
            <person name="Reynolds H.T."/>
            <person name="Vijayakumar V."/>
            <person name="Gluck-Thaler E."/>
            <person name="Korotkin H.B."/>
            <person name="Matheny P.B."/>
            <person name="Slot J.C."/>
        </authorList>
    </citation>
    <scope>NUCLEOTIDE SEQUENCE [LARGE SCALE GENOMIC DNA]</scope>
    <source>
        <strain evidence="2 3">2629</strain>
    </source>
</reference>
<evidence type="ECO:0000313" key="2">
    <source>
        <dbReference type="EMBL" id="PPQ71847.1"/>
    </source>
</evidence>
<comment type="caution">
    <text evidence="2">The sequence shown here is derived from an EMBL/GenBank/DDBJ whole genome shotgun (WGS) entry which is preliminary data.</text>
</comment>
<organism evidence="2 3">
    <name type="scientific">Panaeolus cyanescens</name>
    <dbReference type="NCBI Taxonomy" id="181874"/>
    <lineage>
        <taxon>Eukaryota</taxon>
        <taxon>Fungi</taxon>
        <taxon>Dikarya</taxon>
        <taxon>Basidiomycota</taxon>
        <taxon>Agaricomycotina</taxon>
        <taxon>Agaricomycetes</taxon>
        <taxon>Agaricomycetidae</taxon>
        <taxon>Agaricales</taxon>
        <taxon>Agaricineae</taxon>
        <taxon>Galeropsidaceae</taxon>
        <taxon>Panaeolus</taxon>
    </lineage>
</organism>
<sequence length="301" mass="34182">MQQATFSNQLAPESKHNDQGEHIMNPEALETSTQSLIFAWRLYEQHGHSRRHVSFIAIQASTYLQLIDQSVMITGESLSRVRAAFLDSSTTILERLREFKARANEMAKKFKEIHVEVEKLYQQDSDFNPDPQASFDNDKVPDQTLSLIEALSTSISMYHFWWQYMQLYAQSMINQISSEPTRIDLETGSTIHSRDVAQNSSKLKSTLTDYGEKIEVLRNALLEVQLIQQDHKHNAPTVTQVNETPFNHTMPPVGRHVQDTTEREGPSGQVFCNATNSCEPDADREACNQVPGRGRSGDRDA</sequence>
<dbReference type="Proteomes" id="UP000284842">
    <property type="component" value="Unassembled WGS sequence"/>
</dbReference>
<feature type="compositionally biased region" description="Basic and acidic residues" evidence="1">
    <location>
        <begin position="256"/>
        <end position="265"/>
    </location>
</feature>
<proteinExistence type="predicted"/>
<keyword evidence="3" id="KW-1185">Reference proteome</keyword>
<dbReference type="OrthoDB" id="3012448at2759"/>
<feature type="region of interest" description="Disordered" evidence="1">
    <location>
        <begin position="1"/>
        <end position="20"/>
    </location>
</feature>
<feature type="region of interest" description="Disordered" evidence="1">
    <location>
        <begin position="242"/>
        <end position="301"/>
    </location>
</feature>
<protein>
    <submittedName>
        <fullName evidence="2">Uncharacterized protein</fullName>
    </submittedName>
</protein>
<evidence type="ECO:0000313" key="3">
    <source>
        <dbReference type="Proteomes" id="UP000284842"/>
    </source>
</evidence>
<dbReference type="InParanoid" id="A0A409W007"/>